<sequence>MYGVIWNGKELYEYAKELMHDLIINEKLIYVLSNRTQSSEEVSKECENRGLIKDQHYHKFITSGSYFKSILQNGKLSFKAKNDPKNVFIFGSTNIWLFEGTKYQIVSDLYAADFVYVSIPQLNESGFNSYQKKEYLKEGRFDKIYGRMWDSLVIDPFIPFLKQFKQINLPILAANIDLTAEESVRGEITSFEERNVVIRQ</sequence>
<accession>A0A5J4V698</accession>
<evidence type="ECO:0000313" key="1">
    <source>
        <dbReference type="EMBL" id="KAA6377924.1"/>
    </source>
</evidence>
<comment type="caution">
    <text evidence="1">The sequence shown here is derived from an EMBL/GenBank/DDBJ whole genome shotgun (WGS) entry which is preliminary data.</text>
</comment>
<proteinExistence type="predicted"/>
<dbReference type="Gene3D" id="3.40.50.1000">
    <property type="entry name" value="HAD superfamily/HAD-like"/>
    <property type="match status" value="2"/>
</dbReference>
<organism evidence="1 2">
    <name type="scientific">Streblomastix strix</name>
    <dbReference type="NCBI Taxonomy" id="222440"/>
    <lineage>
        <taxon>Eukaryota</taxon>
        <taxon>Metamonada</taxon>
        <taxon>Preaxostyla</taxon>
        <taxon>Oxymonadida</taxon>
        <taxon>Streblomastigidae</taxon>
        <taxon>Streblomastix</taxon>
    </lineage>
</organism>
<name>A0A5J4V698_9EUKA</name>
<dbReference type="AlphaFoldDB" id="A0A5J4V698"/>
<gene>
    <name evidence="1" type="ORF">EZS28_026547</name>
</gene>
<dbReference type="Proteomes" id="UP000324800">
    <property type="component" value="Unassembled WGS sequence"/>
</dbReference>
<dbReference type="InterPro" id="IPR023214">
    <property type="entry name" value="HAD_sf"/>
</dbReference>
<dbReference type="EMBL" id="SNRW01009488">
    <property type="protein sequence ID" value="KAA6377924.1"/>
    <property type="molecule type" value="Genomic_DNA"/>
</dbReference>
<protein>
    <submittedName>
        <fullName evidence="1">Uncharacterized protein</fullName>
    </submittedName>
</protein>
<dbReference type="Pfam" id="PF13344">
    <property type="entry name" value="Hydrolase_6"/>
    <property type="match status" value="1"/>
</dbReference>
<dbReference type="InterPro" id="IPR006357">
    <property type="entry name" value="HAD-SF_hydro_IIA"/>
</dbReference>
<evidence type="ECO:0000313" key="2">
    <source>
        <dbReference type="Proteomes" id="UP000324800"/>
    </source>
</evidence>
<reference evidence="1 2" key="1">
    <citation type="submission" date="2019-03" db="EMBL/GenBank/DDBJ databases">
        <title>Single cell metagenomics reveals metabolic interactions within the superorganism composed of flagellate Streblomastix strix and complex community of Bacteroidetes bacteria on its surface.</title>
        <authorList>
            <person name="Treitli S.C."/>
            <person name="Kolisko M."/>
            <person name="Husnik F."/>
            <person name="Keeling P."/>
            <person name="Hampl V."/>
        </authorList>
    </citation>
    <scope>NUCLEOTIDE SEQUENCE [LARGE SCALE GENOMIC DNA]</scope>
    <source>
        <strain evidence="1">ST1C</strain>
    </source>
</reference>